<dbReference type="Proteomes" id="UP000241193">
    <property type="component" value="Unassembled WGS sequence"/>
</dbReference>
<name>A0A2T4IGD6_9RHOO</name>
<reference evidence="1 2" key="2">
    <citation type="submission" date="2018-04" db="EMBL/GenBank/DDBJ databases">
        <title>Thauera lacus sp. nov., isolated from an saline lake in Inner Mongolia, China.</title>
        <authorList>
            <person name="Liang Q.-Y."/>
        </authorList>
    </citation>
    <scope>NUCLEOTIDE SEQUENCE [LARGE SCALE GENOMIC DNA]</scope>
    <source>
        <strain evidence="1 2">D20</strain>
    </source>
</reference>
<sequence>MPADASREAVALPFSARYDHLTTASPPRGQPTAAREYRWLQRLRGRPQHGCLYDKRVMIGLHAGQAKAIVLIDNHRRAMGAD</sequence>
<reference evidence="1 2" key="1">
    <citation type="submission" date="2018-03" db="EMBL/GenBank/DDBJ databases">
        <authorList>
            <person name="Keele B.F."/>
        </authorList>
    </citation>
    <scope>NUCLEOTIDE SEQUENCE [LARGE SCALE GENOMIC DNA]</scope>
    <source>
        <strain evidence="1 2">D20</strain>
    </source>
</reference>
<organism evidence="1 2">
    <name type="scientific">Pseudothauera lacus</name>
    <dbReference type="NCBI Taxonomy" id="2136175"/>
    <lineage>
        <taxon>Bacteria</taxon>
        <taxon>Pseudomonadati</taxon>
        <taxon>Pseudomonadota</taxon>
        <taxon>Betaproteobacteria</taxon>
        <taxon>Rhodocyclales</taxon>
        <taxon>Zoogloeaceae</taxon>
        <taxon>Pseudothauera</taxon>
    </lineage>
</organism>
<keyword evidence="2" id="KW-1185">Reference proteome</keyword>
<dbReference type="AlphaFoldDB" id="A0A2T4IGD6"/>
<protein>
    <submittedName>
        <fullName evidence="1">Uncharacterized protein</fullName>
    </submittedName>
</protein>
<evidence type="ECO:0000313" key="2">
    <source>
        <dbReference type="Proteomes" id="UP000241193"/>
    </source>
</evidence>
<proteinExistence type="predicted"/>
<accession>A0A2T4IGD6</accession>
<gene>
    <name evidence="1" type="ORF">C8261_08505</name>
</gene>
<evidence type="ECO:0000313" key="1">
    <source>
        <dbReference type="EMBL" id="PTD96838.1"/>
    </source>
</evidence>
<dbReference type="EMBL" id="PZKC01000005">
    <property type="protein sequence ID" value="PTD96838.1"/>
    <property type="molecule type" value="Genomic_DNA"/>
</dbReference>
<dbReference type="RefSeq" id="WP_107493239.1">
    <property type="nucleotide sequence ID" value="NZ_PZKC01000005.1"/>
</dbReference>
<comment type="caution">
    <text evidence="1">The sequence shown here is derived from an EMBL/GenBank/DDBJ whole genome shotgun (WGS) entry which is preliminary data.</text>
</comment>